<dbReference type="Proteomes" id="UP000265520">
    <property type="component" value="Unassembled WGS sequence"/>
</dbReference>
<dbReference type="EMBL" id="LXQA011259595">
    <property type="protein sequence ID" value="MCI90988.1"/>
    <property type="molecule type" value="Genomic_DNA"/>
</dbReference>
<sequence length="51" mass="5760">MTFTLADRSITYPYGALEDVLVKVNDLLFPTDFVILDMDEDSEVPLLLGRP</sequence>
<reference evidence="1 2" key="1">
    <citation type="journal article" date="2018" name="Front. Plant Sci.">
        <title>Red Clover (Trifolium pratense) and Zigzag Clover (T. medium) - A Picture of Genomic Similarities and Differences.</title>
        <authorList>
            <person name="Dluhosova J."/>
            <person name="Istvanek J."/>
            <person name="Nedelnik J."/>
            <person name="Repkova J."/>
        </authorList>
    </citation>
    <scope>NUCLEOTIDE SEQUENCE [LARGE SCALE GENOMIC DNA]</scope>
    <source>
        <strain evidence="2">cv. 10/8</strain>
        <tissue evidence="1">Leaf</tissue>
    </source>
</reference>
<evidence type="ECO:0000313" key="2">
    <source>
        <dbReference type="Proteomes" id="UP000265520"/>
    </source>
</evidence>
<protein>
    <submittedName>
        <fullName evidence="1">Uncharacterized protein</fullName>
    </submittedName>
</protein>
<accession>A0A392VRG4</accession>
<organism evidence="1 2">
    <name type="scientific">Trifolium medium</name>
    <dbReference type="NCBI Taxonomy" id="97028"/>
    <lineage>
        <taxon>Eukaryota</taxon>
        <taxon>Viridiplantae</taxon>
        <taxon>Streptophyta</taxon>
        <taxon>Embryophyta</taxon>
        <taxon>Tracheophyta</taxon>
        <taxon>Spermatophyta</taxon>
        <taxon>Magnoliopsida</taxon>
        <taxon>eudicotyledons</taxon>
        <taxon>Gunneridae</taxon>
        <taxon>Pentapetalae</taxon>
        <taxon>rosids</taxon>
        <taxon>fabids</taxon>
        <taxon>Fabales</taxon>
        <taxon>Fabaceae</taxon>
        <taxon>Papilionoideae</taxon>
        <taxon>50 kb inversion clade</taxon>
        <taxon>NPAAA clade</taxon>
        <taxon>Hologalegina</taxon>
        <taxon>IRL clade</taxon>
        <taxon>Trifolieae</taxon>
        <taxon>Trifolium</taxon>
    </lineage>
</organism>
<dbReference type="PANTHER" id="PTHR33067">
    <property type="entry name" value="RNA-DIRECTED DNA POLYMERASE-RELATED"/>
    <property type="match status" value="1"/>
</dbReference>
<dbReference type="InterPro" id="IPR021109">
    <property type="entry name" value="Peptidase_aspartic_dom_sf"/>
</dbReference>
<dbReference type="Gene3D" id="2.40.70.10">
    <property type="entry name" value="Acid Proteases"/>
    <property type="match status" value="1"/>
</dbReference>
<proteinExistence type="predicted"/>
<comment type="caution">
    <text evidence="1">The sequence shown here is derived from an EMBL/GenBank/DDBJ whole genome shotgun (WGS) entry which is preliminary data.</text>
</comment>
<feature type="non-terminal residue" evidence="1">
    <location>
        <position position="51"/>
    </location>
</feature>
<dbReference type="PANTHER" id="PTHR33067:SF9">
    <property type="entry name" value="RNA-DIRECTED DNA POLYMERASE"/>
    <property type="match status" value="1"/>
</dbReference>
<dbReference type="AlphaFoldDB" id="A0A392VRG4"/>
<evidence type="ECO:0000313" key="1">
    <source>
        <dbReference type="EMBL" id="MCI90988.1"/>
    </source>
</evidence>
<name>A0A392VRG4_9FABA</name>
<keyword evidence="2" id="KW-1185">Reference proteome</keyword>